<evidence type="ECO:0000256" key="1">
    <source>
        <dbReference type="SAM" id="SignalP"/>
    </source>
</evidence>
<dbReference type="AlphaFoldDB" id="A0A8S9ZNT5"/>
<organism evidence="2 3">
    <name type="scientific">Meloidogyne graminicola</name>
    <dbReference type="NCBI Taxonomy" id="189291"/>
    <lineage>
        <taxon>Eukaryota</taxon>
        <taxon>Metazoa</taxon>
        <taxon>Ecdysozoa</taxon>
        <taxon>Nematoda</taxon>
        <taxon>Chromadorea</taxon>
        <taxon>Rhabditida</taxon>
        <taxon>Tylenchina</taxon>
        <taxon>Tylenchomorpha</taxon>
        <taxon>Tylenchoidea</taxon>
        <taxon>Meloidogynidae</taxon>
        <taxon>Meloidogyninae</taxon>
        <taxon>Meloidogyne</taxon>
    </lineage>
</organism>
<accession>A0A8S9ZNT5</accession>
<keyword evidence="1" id="KW-0732">Signal</keyword>
<keyword evidence="3" id="KW-1185">Reference proteome</keyword>
<sequence length="163" mass="18324">MNYLFAILFIWLVGTSNALKCKFLSTDVTQAESPEEQLMINKTSEAKEYECPAEDKNCVNMKGFLTKIDPETGEQKNMTFGLKSCESDLARLMEPIERTIEQQLNYTCGASSSNENQTAGPITYSLECCSTDDCNVGDNNNNTIEIIFPSEDITDIMQKDEKR</sequence>
<reference evidence="2" key="1">
    <citation type="journal article" date="2020" name="Ecol. Evol.">
        <title>Genome structure and content of the rice root-knot nematode (Meloidogyne graminicola).</title>
        <authorList>
            <person name="Phan N.T."/>
            <person name="Danchin E.G.J."/>
            <person name="Klopp C."/>
            <person name="Perfus-Barbeoch L."/>
            <person name="Kozlowski D.K."/>
            <person name="Koutsovoulos G.D."/>
            <person name="Lopez-Roques C."/>
            <person name="Bouchez O."/>
            <person name="Zahm M."/>
            <person name="Besnard G."/>
            <person name="Bellafiore S."/>
        </authorList>
    </citation>
    <scope>NUCLEOTIDE SEQUENCE</scope>
    <source>
        <strain evidence="2">VN-18</strain>
    </source>
</reference>
<name>A0A8S9ZNT5_9BILA</name>
<evidence type="ECO:0000313" key="3">
    <source>
        <dbReference type="Proteomes" id="UP000605970"/>
    </source>
</evidence>
<gene>
    <name evidence="2" type="ORF">Mgra_00005531</name>
</gene>
<dbReference type="OrthoDB" id="5888281at2759"/>
<feature type="signal peptide" evidence="1">
    <location>
        <begin position="1"/>
        <end position="18"/>
    </location>
</feature>
<protein>
    <submittedName>
        <fullName evidence="2">Uncharacterized protein</fullName>
    </submittedName>
</protein>
<dbReference type="EMBL" id="JABEBT010000047">
    <property type="protein sequence ID" value="KAF7635090.1"/>
    <property type="molecule type" value="Genomic_DNA"/>
</dbReference>
<proteinExistence type="predicted"/>
<feature type="chain" id="PRO_5035769271" evidence="1">
    <location>
        <begin position="19"/>
        <end position="163"/>
    </location>
</feature>
<evidence type="ECO:0000313" key="2">
    <source>
        <dbReference type="EMBL" id="KAF7635090.1"/>
    </source>
</evidence>
<comment type="caution">
    <text evidence="2">The sequence shown here is derived from an EMBL/GenBank/DDBJ whole genome shotgun (WGS) entry which is preliminary data.</text>
</comment>
<dbReference type="Proteomes" id="UP000605970">
    <property type="component" value="Unassembled WGS sequence"/>
</dbReference>